<dbReference type="EMBL" id="BORP01000004">
    <property type="protein sequence ID" value="GIO27546.1"/>
    <property type="molecule type" value="Genomic_DNA"/>
</dbReference>
<sequence length="177" mass="19843">MFLVKNFYYTKIKSQLANIITLMNLEFGIISIILMAKGSFHLSLLFIFLAVFFDRFDGMVARKLNIESDFGKELDSLSDLVSFGVAPGLLVYMTILNKLPGVGLSLIVIYILCGAIRLARYNVKEFDGAFYGIPITVAGFLMAFSVLFSNHLPIMFYVILTSILAVLMVSNIRIQKM</sequence>
<dbReference type="InterPro" id="IPR050324">
    <property type="entry name" value="CDP-alcohol_PTase-I"/>
</dbReference>
<dbReference type="GO" id="GO:0003882">
    <property type="term" value="F:CDP-diacylglycerol-serine O-phosphatidyltransferase activity"/>
    <property type="evidence" value="ECO:0007669"/>
    <property type="project" value="UniProtKB-EC"/>
</dbReference>
<evidence type="ECO:0000256" key="5">
    <source>
        <dbReference type="ARBA" id="ARBA00017171"/>
    </source>
</evidence>
<dbReference type="NCBIfam" id="TIGR00473">
    <property type="entry name" value="pssA"/>
    <property type="match status" value="1"/>
</dbReference>
<accession>A0A919X7S2</accession>
<evidence type="ECO:0000313" key="17">
    <source>
        <dbReference type="EMBL" id="GIO27546.1"/>
    </source>
</evidence>
<dbReference type="InterPro" id="IPR004533">
    <property type="entry name" value="CDP-diaglyc--ser_O-PTrfase"/>
</dbReference>
<keyword evidence="18" id="KW-1185">Reference proteome</keyword>
<dbReference type="PANTHER" id="PTHR14269">
    <property type="entry name" value="CDP-DIACYLGLYCEROL--GLYCEROL-3-PHOSPHATE 3-PHOSPHATIDYLTRANSFERASE-RELATED"/>
    <property type="match status" value="1"/>
</dbReference>
<evidence type="ECO:0000256" key="16">
    <source>
        <dbReference type="SAM" id="Phobius"/>
    </source>
</evidence>
<dbReference type="Gene3D" id="1.20.120.1760">
    <property type="match status" value="1"/>
</dbReference>
<evidence type="ECO:0000256" key="4">
    <source>
        <dbReference type="ARBA" id="ARBA00013174"/>
    </source>
</evidence>
<evidence type="ECO:0000256" key="15">
    <source>
        <dbReference type="RuleBase" id="RU003750"/>
    </source>
</evidence>
<dbReference type="PANTHER" id="PTHR14269:SF61">
    <property type="entry name" value="CDP-DIACYLGLYCEROL--SERINE O-PHOSPHATIDYLTRANSFERASE"/>
    <property type="match status" value="1"/>
</dbReference>
<keyword evidence="10" id="KW-0443">Lipid metabolism</keyword>
<evidence type="ECO:0000256" key="12">
    <source>
        <dbReference type="ARBA" id="ARBA00023209"/>
    </source>
</evidence>
<comment type="catalytic activity">
    <reaction evidence="1">
        <text>a CDP-1,2-diacyl-sn-glycerol + L-serine = a 1,2-diacyl-sn-glycero-3-phospho-L-serine + CMP + H(+)</text>
        <dbReference type="Rhea" id="RHEA:16913"/>
        <dbReference type="ChEBI" id="CHEBI:15378"/>
        <dbReference type="ChEBI" id="CHEBI:33384"/>
        <dbReference type="ChEBI" id="CHEBI:57262"/>
        <dbReference type="ChEBI" id="CHEBI:58332"/>
        <dbReference type="ChEBI" id="CHEBI:60377"/>
        <dbReference type="EC" id="2.7.8.8"/>
    </reaction>
</comment>
<dbReference type="EC" id="2.7.8.8" evidence="4"/>
<evidence type="ECO:0000256" key="7">
    <source>
        <dbReference type="ARBA" id="ARBA00022679"/>
    </source>
</evidence>
<keyword evidence="9 16" id="KW-1133">Transmembrane helix</keyword>
<evidence type="ECO:0000256" key="11">
    <source>
        <dbReference type="ARBA" id="ARBA00023136"/>
    </source>
</evidence>
<reference evidence="17" key="1">
    <citation type="submission" date="2021-03" db="EMBL/GenBank/DDBJ databases">
        <title>Antimicrobial resistance genes in bacteria isolated from Japanese honey, and their potential for conferring macrolide and lincosamide resistance in the American foulbrood pathogen Paenibacillus larvae.</title>
        <authorList>
            <person name="Okamoto M."/>
            <person name="Kumagai M."/>
            <person name="Kanamori H."/>
            <person name="Takamatsu D."/>
        </authorList>
    </citation>
    <scope>NUCLEOTIDE SEQUENCE</scope>
    <source>
        <strain evidence="17">J43TS3</strain>
    </source>
</reference>
<dbReference type="AlphaFoldDB" id="A0A919X7S2"/>
<evidence type="ECO:0000256" key="10">
    <source>
        <dbReference type="ARBA" id="ARBA00023098"/>
    </source>
</evidence>
<feature type="transmembrane region" description="Helical" evidence="16">
    <location>
        <begin position="101"/>
        <end position="119"/>
    </location>
</feature>
<evidence type="ECO:0000256" key="8">
    <source>
        <dbReference type="ARBA" id="ARBA00022692"/>
    </source>
</evidence>
<gene>
    <name evidence="17" type="ORF">J43TS3_21570</name>
</gene>
<keyword evidence="11 16" id="KW-0472">Membrane</keyword>
<comment type="caution">
    <text evidence="17">The sequence shown here is derived from an EMBL/GenBank/DDBJ whole genome shotgun (WGS) entry which is preliminary data.</text>
</comment>
<keyword evidence="8 16" id="KW-0812">Transmembrane</keyword>
<feature type="transmembrane region" description="Helical" evidence="16">
    <location>
        <begin position="154"/>
        <end position="174"/>
    </location>
</feature>
<name>A0A919X7S2_9BACI</name>
<evidence type="ECO:0000256" key="6">
    <source>
        <dbReference type="ARBA" id="ARBA00022516"/>
    </source>
</evidence>
<dbReference type="InterPro" id="IPR048254">
    <property type="entry name" value="CDP_ALCOHOL_P_TRANSF_CS"/>
</dbReference>
<protein>
    <recommendedName>
        <fullName evidence="5">CDP-diacylglycerol--serine O-phosphatidyltransferase</fullName>
        <ecNumber evidence="4">2.7.8.8</ecNumber>
    </recommendedName>
    <alternativeName>
        <fullName evidence="14">Phosphatidylserine synthase</fullName>
    </alternativeName>
</protein>
<feature type="transmembrane region" description="Helical" evidence="16">
    <location>
        <begin position="128"/>
        <end position="148"/>
    </location>
</feature>
<dbReference type="PROSITE" id="PS00379">
    <property type="entry name" value="CDP_ALCOHOL_P_TRANSF"/>
    <property type="match status" value="1"/>
</dbReference>
<dbReference type="GO" id="GO:0016020">
    <property type="term" value="C:membrane"/>
    <property type="evidence" value="ECO:0007669"/>
    <property type="project" value="InterPro"/>
</dbReference>
<dbReference type="GO" id="GO:0012505">
    <property type="term" value="C:endomembrane system"/>
    <property type="evidence" value="ECO:0007669"/>
    <property type="project" value="UniProtKB-SubCell"/>
</dbReference>
<dbReference type="InterPro" id="IPR000462">
    <property type="entry name" value="CDP-OH_P_trans"/>
</dbReference>
<dbReference type="InterPro" id="IPR043130">
    <property type="entry name" value="CDP-OH_PTrfase_TM_dom"/>
</dbReference>
<evidence type="ECO:0000256" key="2">
    <source>
        <dbReference type="ARBA" id="ARBA00004127"/>
    </source>
</evidence>
<proteinExistence type="inferred from homology"/>
<evidence type="ECO:0000256" key="13">
    <source>
        <dbReference type="ARBA" id="ARBA00023264"/>
    </source>
</evidence>
<evidence type="ECO:0000256" key="3">
    <source>
        <dbReference type="ARBA" id="ARBA00010441"/>
    </source>
</evidence>
<evidence type="ECO:0000313" key="18">
    <source>
        <dbReference type="Proteomes" id="UP000676917"/>
    </source>
</evidence>
<keyword evidence="6" id="KW-0444">Lipid biosynthesis</keyword>
<evidence type="ECO:0000256" key="1">
    <source>
        <dbReference type="ARBA" id="ARBA00000287"/>
    </source>
</evidence>
<evidence type="ECO:0000256" key="14">
    <source>
        <dbReference type="ARBA" id="ARBA00032361"/>
    </source>
</evidence>
<comment type="subcellular location">
    <subcellularLocation>
        <location evidence="2">Endomembrane system</location>
        <topology evidence="2">Multi-pass membrane protein</topology>
    </subcellularLocation>
</comment>
<keyword evidence="7 15" id="KW-0808">Transferase</keyword>
<dbReference type="Pfam" id="PF01066">
    <property type="entry name" value="CDP-OH_P_transf"/>
    <property type="match status" value="1"/>
</dbReference>
<dbReference type="RefSeq" id="WP_212921031.1">
    <property type="nucleotide sequence ID" value="NZ_BORP01000004.1"/>
</dbReference>
<dbReference type="GO" id="GO:0008654">
    <property type="term" value="P:phospholipid biosynthetic process"/>
    <property type="evidence" value="ECO:0007669"/>
    <property type="project" value="UniProtKB-KW"/>
</dbReference>
<dbReference type="Proteomes" id="UP000676917">
    <property type="component" value="Unassembled WGS sequence"/>
</dbReference>
<organism evidence="17 18">
    <name type="scientific">Ornithinibacillus bavariensis</name>
    <dbReference type="NCBI Taxonomy" id="545502"/>
    <lineage>
        <taxon>Bacteria</taxon>
        <taxon>Bacillati</taxon>
        <taxon>Bacillota</taxon>
        <taxon>Bacilli</taxon>
        <taxon>Bacillales</taxon>
        <taxon>Bacillaceae</taxon>
        <taxon>Ornithinibacillus</taxon>
    </lineage>
</organism>
<keyword evidence="12" id="KW-0594">Phospholipid biosynthesis</keyword>
<comment type="similarity">
    <text evidence="3 15">Belongs to the CDP-alcohol phosphatidyltransferase class-I family.</text>
</comment>
<evidence type="ECO:0000256" key="9">
    <source>
        <dbReference type="ARBA" id="ARBA00022989"/>
    </source>
</evidence>
<keyword evidence="13" id="KW-1208">Phospholipid metabolism</keyword>